<sequence length="98" mass="10827">MVSEFCPLLVHGEMTGSCSFTVSFALKLHDPSPFMTPKNERRGASWNKCRIGEDVSVQQLGSLGVASQPQEAKLATIYSKRKKIAELDAHNGRRQHGK</sequence>
<evidence type="ECO:0000313" key="2">
    <source>
        <dbReference type="Proteomes" id="UP000236630"/>
    </source>
</evidence>
<name>A0A2H5QEK9_CITUN</name>
<dbReference type="EMBL" id="BDQV01000331">
    <property type="protein sequence ID" value="GAY63013.1"/>
    <property type="molecule type" value="Genomic_DNA"/>
</dbReference>
<proteinExistence type="predicted"/>
<protein>
    <submittedName>
        <fullName evidence="1">Uncharacterized protein</fullName>
    </submittedName>
</protein>
<evidence type="ECO:0000313" key="1">
    <source>
        <dbReference type="EMBL" id="GAY63013.1"/>
    </source>
</evidence>
<organism evidence="1 2">
    <name type="scientific">Citrus unshiu</name>
    <name type="common">Satsuma mandarin</name>
    <name type="synonym">Citrus nobilis var. unshiu</name>
    <dbReference type="NCBI Taxonomy" id="55188"/>
    <lineage>
        <taxon>Eukaryota</taxon>
        <taxon>Viridiplantae</taxon>
        <taxon>Streptophyta</taxon>
        <taxon>Embryophyta</taxon>
        <taxon>Tracheophyta</taxon>
        <taxon>Spermatophyta</taxon>
        <taxon>Magnoliopsida</taxon>
        <taxon>eudicotyledons</taxon>
        <taxon>Gunneridae</taxon>
        <taxon>Pentapetalae</taxon>
        <taxon>rosids</taxon>
        <taxon>malvids</taxon>
        <taxon>Sapindales</taxon>
        <taxon>Rutaceae</taxon>
        <taxon>Aurantioideae</taxon>
        <taxon>Citrus</taxon>
    </lineage>
</organism>
<reference evidence="1 2" key="1">
    <citation type="journal article" date="2017" name="Front. Genet.">
        <title>Draft sequencing of the heterozygous diploid genome of Satsuma (Citrus unshiu Marc.) using a hybrid assembly approach.</title>
        <authorList>
            <person name="Shimizu T."/>
            <person name="Tanizawa Y."/>
            <person name="Mochizuki T."/>
            <person name="Nagasaki H."/>
            <person name="Yoshioka T."/>
            <person name="Toyoda A."/>
            <person name="Fujiyama A."/>
            <person name="Kaminuma E."/>
            <person name="Nakamura Y."/>
        </authorList>
    </citation>
    <scope>NUCLEOTIDE SEQUENCE [LARGE SCALE GENOMIC DNA]</scope>
    <source>
        <strain evidence="2">cv. Miyagawa wase</strain>
    </source>
</reference>
<keyword evidence="2" id="KW-1185">Reference proteome</keyword>
<dbReference type="AlphaFoldDB" id="A0A2H5QEK9"/>
<accession>A0A2H5QEK9</accession>
<gene>
    <name evidence="1" type="ORF">CUMW_222180</name>
</gene>
<dbReference type="Proteomes" id="UP000236630">
    <property type="component" value="Unassembled WGS sequence"/>
</dbReference>
<comment type="caution">
    <text evidence="1">The sequence shown here is derived from an EMBL/GenBank/DDBJ whole genome shotgun (WGS) entry which is preliminary data.</text>
</comment>